<feature type="region of interest" description="Disordered" evidence="4">
    <location>
        <begin position="276"/>
        <end position="327"/>
    </location>
</feature>
<feature type="region of interest" description="Disordered" evidence="4">
    <location>
        <begin position="103"/>
        <end position="131"/>
    </location>
</feature>
<feature type="compositionally biased region" description="Low complexity" evidence="4">
    <location>
        <begin position="361"/>
        <end position="377"/>
    </location>
</feature>
<evidence type="ECO:0000313" key="5">
    <source>
        <dbReference type="EMBL" id="GAA2929258.1"/>
    </source>
</evidence>
<reference evidence="6" key="1">
    <citation type="journal article" date="2019" name="Int. J. Syst. Evol. Microbiol.">
        <title>The Global Catalogue of Microorganisms (GCM) 10K type strain sequencing project: providing services to taxonomists for standard genome sequencing and annotation.</title>
        <authorList>
            <consortium name="The Broad Institute Genomics Platform"/>
            <consortium name="The Broad Institute Genome Sequencing Center for Infectious Disease"/>
            <person name="Wu L."/>
            <person name="Ma J."/>
        </authorList>
    </citation>
    <scope>NUCLEOTIDE SEQUENCE [LARGE SCALE GENOMIC DNA]</scope>
    <source>
        <strain evidence="6">JCM 4087</strain>
    </source>
</reference>
<evidence type="ECO:0000256" key="1">
    <source>
        <dbReference type="ARBA" id="ARBA00022670"/>
    </source>
</evidence>
<dbReference type="Proteomes" id="UP001501102">
    <property type="component" value="Unassembled WGS sequence"/>
</dbReference>
<dbReference type="PANTHER" id="PTHR43270:SF12">
    <property type="entry name" value="SUCCINYL-DIAMINOPIMELATE DESUCCINYLASE"/>
    <property type="match status" value="1"/>
</dbReference>
<keyword evidence="6" id="KW-1185">Reference proteome</keyword>
<protein>
    <recommendedName>
        <fullName evidence="7">DNA helicase</fullName>
    </recommendedName>
</protein>
<dbReference type="InterPro" id="IPR051458">
    <property type="entry name" value="Cyt/Met_Dipeptidase"/>
</dbReference>
<gene>
    <name evidence="5" type="ORF">GCM10020221_26340</name>
</gene>
<evidence type="ECO:0000256" key="3">
    <source>
        <dbReference type="ARBA" id="ARBA00022801"/>
    </source>
</evidence>
<evidence type="ECO:0000256" key="4">
    <source>
        <dbReference type="SAM" id="MobiDB-lite"/>
    </source>
</evidence>
<dbReference type="EMBL" id="BAAAXZ010000101">
    <property type="protein sequence ID" value="GAA2929258.1"/>
    <property type="molecule type" value="Genomic_DNA"/>
</dbReference>
<name>A0ABP6JDZ5_STRTU</name>
<evidence type="ECO:0008006" key="7">
    <source>
        <dbReference type="Google" id="ProtNLM"/>
    </source>
</evidence>
<keyword evidence="3" id="KW-0378">Hydrolase</keyword>
<sequence>MKEHQSVEELRLGYVTFTRPRSLLLGSGHWWGPEQKRPRGPSAFLHALREHCEAGHGEIEAWADAPAPTRSSPSSRTAGSTGAAPPTTKGQVFFHTLGVRAHLADHRPDGPGRQPQARSSRAAGVSSAPPNFPALIRDRAATRLACDKLVDRLRHRHVVRGHPDGRTGMRGLVECQIDLYGPDQDIHSGSFGGAVPQTLSHRAARLGRRPARRGRRVAIPGFYDGVVELTDRERELFAERPFDEERWRRTAHSHATLGEAGFTTLERVWARPTAEVTASAAGVPGPRRQDDRAGLGPADSCRSAWVGRPGHGPDPAGRAASGRRSCLPPASVHGITFTGGHPPCLTPLTTPRSESVVRAMAAPSGRRSASPARAAPGPRRDLQDVLGVPVLSSASRCPRTAGTRRTRRSSSTSS</sequence>
<keyword evidence="1" id="KW-0645">Protease</keyword>
<feature type="region of interest" description="Disordered" evidence="4">
    <location>
        <begin position="63"/>
        <end position="89"/>
    </location>
</feature>
<feature type="compositionally biased region" description="Low complexity" evidence="4">
    <location>
        <begin position="117"/>
        <end position="128"/>
    </location>
</feature>
<accession>A0ABP6JDZ5</accession>
<evidence type="ECO:0000313" key="6">
    <source>
        <dbReference type="Proteomes" id="UP001501102"/>
    </source>
</evidence>
<dbReference type="PANTHER" id="PTHR43270">
    <property type="entry name" value="BETA-ALA-HIS DIPEPTIDASE"/>
    <property type="match status" value="1"/>
</dbReference>
<keyword evidence="2" id="KW-0479">Metal-binding</keyword>
<evidence type="ECO:0000256" key="2">
    <source>
        <dbReference type="ARBA" id="ARBA00022723"/>
    </source>
</evidence>
<feature type="region of interest" description="Disordered" evidence="4">
    <location>
        <begin position="361"/>
        <end position="414"/>
    </location>
</feature>
<proteinExistence type="predicted"/>
<feature type="compositionally biased region" description="Low complexity" evidence="4">
    <location>
        <begin position="65"/>
        <end position="88"/>
    </location>
</feature>
<comment type="caution">
    <text evidence="5">The sequence shown here is derived from an EMBL/GenBank/DDBJ whole genome shotgun (WGS) entry which is preliminary data.</text>
</comment>
<dbReference type="Gene3D" id="3.30.70.360">
    <property type="match status" value="1"/>
</dbReference>
<dbReference type="Gene3D" id="3.40.630.10">
    <property type="entry name" value="Zn peptidases"/>
    <property type="match status" value="1"/>
</dbReference>
<organism evidence="5 6">
    <name type="scientific">Streptomyces thioluteus</name>
    <dbReference type="NCBI Taxonomy" id="66431"/>
    <lineage>
        <taxon>Bacteria</taxon>
        <taxon>Bacillati</taxon>
        <taxon>Actinomycetota</taxon>
        <taxon>Actinomycetes</taxon>
        <taxon>Kitasatosporales</taxon>
        <taxon>Streptomycetaceae</taxon>
        <taxon>Streptomyces</taxon>
    </lineage>
</organism>